<keyword evidence="3 5" id="KW-0808">Transferase</keyword>
<dbReference type="InterPro" id="IPR039528">
    <property type="entry name" value="DPM1-like"/>
</dbReference>
<sequence length="240" mass="27636">MVELSIIMPCYKGEKFIENSIGEVEKVVSEFCNDFEVIVVVDGFVDKTYEIAKKLEEEFGNLKVVGYEKNRGKGYAIKYGLRFCEGDYIALLDSDLDYHPKALKWFLGKIKNDNVDVVIGNRRDKNSVFEYSLLRKFLSYCFNAYVNLMFPELKLRDTQAGIKMFKHDVIEDLFNNNYKSINGYAFDICILVLARRKGYEIGYAPCIFKQKFTGIGSGVGLIKTIYKMGSDVIKLKMRLK</sequence>
<gene>
    <name evidence="5" type="ORF">MetfoDRAFT_0403</name>
</gene>
<dbReference type="GO" id="GO:0006488">
    <property type="term" value="P:dolichol-linked oligosaccharide biosynthetic process"/>
    <property type="evidence" value="ECO:0007669"/>
    <property type="project" value="TreeGrafter"/>
</dbReference>
<proteinExistence type="inferred from homology"/>
<evidence type="ECO:0000313" key="5">
    <source>
        <dbReference type="EMBL" id="EHP88511.1"/>
    </source>
</evidence>
<dbReference type="PANTHER" id="PTHR43398">
    <property type="entry name" value="DOLICHOL-PHOSPHATE MANNOSYLTRANSFERASE SUBUNIT 1"/>
    <property type="match status" value="1"/>
</dbReference>
<dbReference type="Gene3D" id="3.90.550.10">
    <property type="entry name" value="Spore Coat Polysaccharide Biosynthesis Protein SpsA, Chain A"/>
    <property type="match status" value="1"/>
</dbReference>
<dbReference type="PATRIC" id="fig|647171.4.peg.397"/>
<dbReference type="InterPro" id="IPR001173">
    <property type="entry name" value="Glyco_trans_2-like"/>
</dbReference>
<dbReference type="AlphaFoldDB" id="H1KX80"/>
<evidence type="ECO:0000256" key="3">
    <source>
        <dbReference type="ARBA" id="ARBA00022679"/>
    </source>
</evidence>
<dbReference type="EMBL" id="AGJL01000007">
    <property type="protein sequence ID" value="EHP88511.1"/>
    <property type="molecule type" value="Genomic_DNA"/>
</dbReference>
<dbReference type="Pfam" id="PF00535">
    <property type="entry name" value="Glycos_transf_2"/>
    <property type="match status" value="1"/>
</dbReference>
<dbReference type="SUPFAM" id="SSF53448">
    <property type="entry name" value="Nucleotide-diphospho-sugar transferases"/>
    <property type="match status" value="1"/>
</dbReference>
<evidence type="ECO:0000256" key="2">
    <source>
        <dbReference type="ARBA" id="ARBA00022676"/>
    </source>
</evidence>
<dbReference type="GO" id="GO:0035269">
    <property type="term" value="P:protein O-linked glycosylation via mannose"/>
    <property type="evidence" value="ECO:0007669"/>
    <property type="project" value="TreeGrafter"/>
</dbReference>
<protein>
    <submittedName>
        <fullName evidence="5">Glycosyl transferase family 2</fullName>
    </submittedName>
</protein>
<name>H1KX80_9EURY</name>
<accession>H1KX80</accession>
<dbReference type="RefSeq" id="WP_007043849.1">
    <property type="nucleotide sequence ID" value="NZ_AGJL01000007.1"/>
</dbReference>
<comment type="caution">
    <text evidence="5">The sequence shown here is derived from an EMBL/GenBank/DDBJ whole genome shotgun (WGS) entry which is preliminary data.</text>
</comment>
<keyword evidence="2" id="KW-0328">Glycosyltransferase</keyword>
<evidence type="ECO:0000256" key="1">
    <source>
        <dbReference type="ARBA" id="ARBA00006739"/>
    </source>
</evidence>
<dbReference type="GO" id="GO:0016020">
    <property type="term" value="C:membrane"/>
    <property type="evidence" value="ECO:0007669"/>
    <property type="project" value="GOC"/>
</dbReference>
<evidence type="ECO:0000313" key="6">
    <source>
        <dbReference type="Proteomes" id="UP000003706"/>
    </source>
</evidence>
<dbReference type="GO" id="GO:0006506">
    <property type="term" value="P:GPI anchor biosynthetic process"/>
    <property type="evidence" value="ECO:0007669"/>
    <property type="project" value="TreeGrafter"/>
</dbReference>
<dbReference type="PANTHER" id="PTHR43398:SF1">
    <property type="entry name" value="DOLICHOL-PHOSPHATE MANNOSYLTRANSFERASE SUBUNIT 1"/>
    <property type="match status" value="1"/>
</dbReference>
<keyword evidence="6" id="KW-1185">Reference proteome</keyword>
<comment type="similarity">
    <text evidence="1">Belongs to the glycosyltransferase 2 family.</text>
</comment>
<dbReference type="InterPro" id="IPR029044">
    <property type="entry name" value="Nucleotide-diphossugar_trans"/>
</dbReference>
<dbReference type="CDD" id="cd04179">
    <property type="entry name" value="DPM_DPG-synthase_like"/>
    <property type="match status" value="1"/>
</dbReference>
<reference evidence="5 6" key="1">
    <citation type="submission" date="2011-09" db="EMBL/GenBank/DDBJ databases">
        <title>The draft genome of Methanotorris formicicus Mc-S-70.</title>
        <authorList>
            <consortium name="US DOE Joint Genome Institute (JGI-PGF)"/>
            <person name="Lucas S."/>
            <person name="Han J."/>
            <person name="Lapidus A."/>
            <person name="Cheng J.-F."/>
            <person name="Goodwin L."/>
            <person name="Pitluck S."/>
            <person name="Peters L."/>
            <person name="Land M.L."/>
            <person name="Hauser L."/>
            <person name="Sieprawska-Lupa M."/>
            <person name="Takai K."/>
            <person name="Miyazaki J."/>
            <person name="Whitman W."/>
            <person name="Woyke T.J."/>
        </authorList>
    </citation>
    <scope>NUCLEOTIDE SEQUENCE [LARGE SCALE GENOMIC DNA]</scope>
    <source>
        <strain evidence="5 6">Mc-S-70</strain>
    </source>
</reference>
<dbReference type="OrthoDB" id="11098at2157"/>
<dbReference type="STRING" id="647171.MetfoDRAFT_0403"/>
<dbReference type="Proteomes" id="UP000003706">
    <property type="component" value="Unassembled WGS sequence"/>
</dbReference>
<feature type="domain" description="Glycosyltransferase 2-like" evidence="4">
    <location>
        <begin position="5"/>
        <end position="174"/>
    </location>
</feature>
<evidence type="ECO:0000259" key="4">
    <source>
        <dbReference type="Pfam" id="PF00535"/>
    </source>
</evidence>
<organism evidence="5 6">
    <name type="scientific">Methanotorris formicicus Mc-S-70</name>
    <dbReference type="NCBI Taxonomy" id="647171"/>
    <lineage>
        <taxon>Archaea</taxon>
        <taxon>Methanobacteriati</taxon>
        <taxon>Methanobacteriota</taxon>
        <taxon>Methanomada group</taxon>
        <taxon>Methanococci</taxon>
        <taxon>Methanococcales</taxon>
        <taxon>Methanocaldococcaceae</taxon>
        <taxon>Methanotorris</taxon>
    </lineage>
</organism>
<dbReference type="GO" id="GO:0004582">
    <property type="term" value="F:dolichyl-phosphate beta-D-mannosyltransferase activity"/>
    <property type="evidence" value="ECO:0007669"/>
    <property type="project" value="InterPro"/>
</dbReference>